<feature type="chain" id="PRO_5014383011" evidence="2">
    <location>
        <begin position="22"/>
        <end position="88"/>
    </location>
</feature>
<sequence length="88" mass="9596">MLPCLVVLLAALLSLRLGSDAHVESPGWLALWQSGARVLPHSGKPGSQAHLLWKWKRLRLTGTDGLGRIEKYAQGQTPNPQTSSSTHF</sequence>
<feature type="signal peptide" evidence="2">
    <location>
        <begin position="1"/>
        <end position="21"/>
    </location>
</feature>
<dbReference type="EMBL" id="NBAG03000239">
    <property type="protein sequence ID" value="PNI66078.1"/>
    <property type="molecule type" value="Genomic_DNA"/>
</dbReference>
<feature type="region of interest" description="Disordered" evidence="1">
    <location>
        <begin position="69"/>
        <end position="88"/>
    </location>
</feature>
<proteinExistence type="predicted"/>
<dbReference type="AlphaFoldDB" id="A0A2J8N2S1"/>
<accession>A0A2J8N2S1</accession>
<gene>
    <name evidence="3" type="ORF">CK820_G0015748</name>
</gene>
<name>A0A2J8N2S1_PANTR</name>
<comment type="caution">
    <text evidence="3">The sequence shown here is derived from an EMBL/GenBank/DDBJ whole genome shotgun (WGS) entry which is preliminary data.</text>
</comment>
<reference evidence="3 4" key="1">
    <citation type="submission" date="2017-12" db="EMBL/GenBank/DDBJ databases">
        <title>High-resolution comparative analysis of great ape genomes.</title>
        <authorList>
            <person name="Pollen A."/>
            <person name="Hastie A."/>
            <person name="Hormozdiari F."/>
            <person name="Dougherty M."/>
            <person name="Liu R."/>
            <person name="Chaisson M."/>
            <person name="Hoppe E."/>
            <person name="Hill C."/>
            <person name="Pang A."/>
            <person name="Hillier L."/>
            <person name="Baker C."/>
            <person name="Armstrong J."/>
            <person name="Shendure J."/>
            <person name="Paten B."/>
            <person name="Wilson R."/>
            <person name="Chao H."/>
            <person name="Schneider V."/>
            <person name="Ventura M."/>
            <person name="Kronenberg Z."/>
            <person name="Murali S."/>
            <person name="Gordon D."/>
            <person name="Cantsilieris S."/>
            <person name="Munson K."/>
            <person name="Nelson B."/>
            <person name="Raja A."/>
            <person name="Underwood J."/>
            <person name="Diekhans M."/>
            <person name="Fiddes I."/>
            <person name="Haussler D."/>
            <person name="Eichler E."/>
        </authorList>
    </citation>
    <scope>NUCLEOTIDE SEQUENCE [LARGE SCALE GENOMIC DNA]</scope>
    <source>
        <strain evidence="3">Yerkes chimp pedigree #C0471</strain>
    </source>
</reference>
<evidence type="ECO:0000256" key="1">
    <source>
        <dbReference type="SAM" id="MobiDB-lite"/>
    </source>
</evidence>
<dbReference type="Proteomes" id="UP000236370">
    <property type="component" value="Unassembled WGS sequence"/>
</dbReference>
<organism evidence="3 4">
    <name type="scientific">Pan troglodytes</name>
    <name type="common">Chimpanzee</name>
    <dbReference type="NCBI Taxonomy" id="9598"/>
    <lineage>
        <taxon>Eukaryota</taxon>
        <taxon>Metazoa</taxon>
        <taxon>Chordata</taxon>
        <taxon>Craniata</taxon>
        <taxon>Vertebrata</taxon>
        <taxon>Euteleostomi</taxon>
        <taxon>Mammalia</taxon>
        <taxon>Eutheria</taxon>
        <taxon>Euarchontoglires</taxon>
        <taxon>Primates</taxon>
        <taxon>Haplorrhini</taxon>
        <taxon>Catarrhini</taxon>
        <taxon>Hominidae</taxon>
        <taxon>Pan</taxon>
    </lineage>
</organism>
<protein>
    <submittedName>
        <fullName evidence="3">IL10RA isoform 3</fullName>
    </submittedName>
</protein>
<keyword evidence="2" id="KW-0732">Signal</keyword>
<evidence type="ECO:0000313" key="3">
    <source>
        <dbReference type="EMBL" id="PNI66078.1"/>
    </source>
</evidence>
<evidence type="ECO:0000256" key="2">
    <source>
        <dbReference type="SAM" id="SignalP"/>
    </source>
</evidence>
<feature type="compositionally biased region" description="Polar residues" evidence="1">
    <location>
        <begin position="74"/>
        <end position="88"/>
    </location>
</feature>
<evidence type="ECO:0000313" key="4">
    <source>
        <dbReference type="Proteomes" id="UP000236370"/>
    </source>
</evidence>